<feature type="transmembrane region" description="Helical" evidence="8">
    <location>
        <begin position="173"/>
        <end position="191"/>
    </location>
</feature>
<evidence type="ECO:0000256" key="8">
    <source>
        <dbReference type="HAMAP-Rule" id="MF_00912"/>
    </source>
</evidence>
<dbReference type="RefSeq" id="WP_135253457.1">
    <property type="nucleotide sequence ID" value="NZ_CP038865.1"/>
</dbReference>
<dbReference type="HAMAP" id="MF_00912">
    <property type="entry name" value="DivIB"/>
    <property type="match status" value="1"/>
</dbReference>
<dbReference type="PANTHER" id="PTHR37820:SF1">
    <property type="entry name" value="CELL DIVISION PROTEIN FTSQ"/>
    <property type="match status" value="1"/>
</dbReference>
<dbReference type="AlphaFoldDB" id="A0AAJ5EFU5"/>
<evidence type="ECO:0000256" key="2">
    <source>
        <dbReference type="ARBA" id="ARBA00022475"/>
    </source>
</evidence>
<evidence type="ECO:0000313" key="14">
    <source>
        <dbReference type="Proteomes" id="UP000297725"/>
    </source>
</evidence>
<evidence type="ECO:0000313" key="12">
    <source>
        <dbReference type="EMBL" id="TFZ43169.1"/>
    </source>
</evidence>
<dbReference type="InterPro" id="IPR005548">
    <property type="entry name" value="Cell_div_FtsQ/DivIB_C"/>
</dbReference>
<name>A0AAJ5EFU5_9ENTE</name>
<dbReference type="InterPro" id="IPR050487">
    <property type="entry name" value="FtsQ_DivIB"/>
</dbReference>
<dbReference type="Gene3D" id="3.40.50.10960">
    <property type="match status" value="1"/>
</dbReference>
<dbReference type="EMBL" id="CP038865">
    <property type="protein sequence ID" value="QCA28988.1"/>
    <property type="molecule type" value="Genomic_DNA"/>
</dbReference>
<dbReference type="GO" id="GO:0043093">
    <property type="term" value="P:FtsZ-dependent cytokinesis"/>
    <property type="evidence" value="ECO:0007669"/>
    <property type="project" value="UniProtKB-UniRule"/>
</dbReference>
<dbReference type="Proteomes" id="UP000297725">
    <property type="component" value="Unassembled WGS sequence"/>
</dbReference>
<feature type="domain" description="POTRA" evidence="10">
    <location>
        <begin position="195"/>
        <end position="265"/>
    </location>
</feature>
<feature type="region of interest" description="Disordered" evidence="9">
    <location>
        <begin position="37"/>
        <end position="119"/>
    </location>
</feature>
<feature type="region of interest" description="Disordered" evidence="9">
    <location>
        <begin position="407"/>
        <end position="444"/>
    </location>
</feature>
<dbReference type="Pfam" id="PF08478">
    <property type="entry name" value="POTRA_1"/>
    <property type="match status" value="1"/>
</dbReference>
<dbReference type="GO" id="GO:0005886">
    <property type="term" value="C:plasma membrane"/>
    <property type="evidence" value="ECO:0007669"/>
    <property type="project" value="UniProtKB-SubCell"/>
</dbReference>
<evidence type="ECO:0000256" key="3">
    <source>
        <dbReference type="ARBA" id="ARBA00022618"/>
    </source>
</evidence>
<feature type="compositionally biased region" description="Basic and acidic residues" evidence="9">
    <location>
        <begin position="407"/>
        <end position="419"/>
    </location>
</feature>
<evidence type="ECO:0000256" key="4">
    <source>
        <dbReference type="ARBA" id="ARBA00022692"/>
    </source>
</evidence>
<evidence type="ECO:0000256" key="5">
    <source>
        <dbReference type="ARBA" id="ARBA00022989"/>
    </source>
</evidence>
<dbReference type="InterPro" id="IPR034746">
    <property type="entry name" value="POTRA"/>
</dbReference>
<keyword evidence="7 8" id="KW-0131">Cell cycle</keyword>
<evidence type="ECO:0000313" key="13">
    <source>
        <dbReference type="Proteomes" id="UP000296883"/>
    </source>
</evidence>
<dbReference type="InterPro" id="IPR013685">
    <property type="entry name" value="POTRA_FtsQ_type"/>
</dbReference>
<feature type="compositionally biased region" description="Basic and acidic residues" evidence="9">
    <location>
        <begin position="49"/>
        <end position="83"/>
    </location>
</feature>
<evidence type="ECO:0000256" key="7">
    <source>
        <dbReference type="ARBA" id="ARBA00023306"/>
    </source>
</evidence>
<evidence type="ECO:0000259" key="10">
    <source>
        <dbReference type="PROSITE" id="PS51779"/>
    </source>
</evidence>
<keyword evidence="3 8" id="KW-0132">Cell division</keyword>
<feature type="compositionally biased region" description="Polar residues" evidence="9">
    <location>
        <begin position="84"/>
        <end position="104"/>
    </location>
</feature>
<keyword evidence="2 8" id="KW-1003">Cell membrane</keyword>
<comment type="function">
    <text evidence="8">Cell division protein that may be involved in stabilizing or promoting the assembly of the division complex.</text>
</comment>
<keyword evidence="4 8" id="KW-0812">Transmembrane</keyword>
<feature type="compositionally biased region" description="Acidic residues" evidence="9">
    <location>
        <begin position="429"/>
        <end position="438"/>
    </location>
</feature>
<evidence type="ECO:0000256" key="9">
    <source>
        <dbReference type="SAM" id="MobiDB-lite"/>
    </source>
</evidence>
<evidence type="ECO:0000256" key="1">
    <source>
        <dbReference type="ARBA" id="ARBA00004370"/>
    </source>
</evidence>
<dbReference type="Proteomes" id="UP000296883">
    <property type="component" value="Chromosome"/>
</dbReference>
<reference evidence="12 14" key="1">
    <citation type="submission" date="2019-03" db="EMBL/GenBank/DDBJ databases">
        <title>Vagococcus sp. was isolated fron gut of Carduelis flavirostris.</title>
        <authorList>
            <person name="Ge Y."/>
        </authorList>
    </citation>
    <scope>NUCLEOTIDE SEQUENCE [LARGE SCALE GENOMIC DNA]</scope>
    <source>
        <strain evidence="12 14">CF-210</strain>
    </source>
</reference>
<evidence type="ECO:0000256" key="6">
    <source>
        <dbReference type="ARBA" id="ARBA00023136"/>
    </source>
</evidence>
<accession>A0AAJ5EFU5</accession>
<comment type="similarity">
    <text evidence="8">Belongs to the FtsQ/DivIB family. DivIB subfamily.</text>
</comment>
<dbReference type="InterPro" id="IPR026580">
    <property type="entry name" value="DivIB"/>
</dbReference>
<dbReference type="Pfam" id="PF03799">
    <property type="entry name" value="FtsQ_DivIB_C"/>
    <property type="match status" value="1"/>
</dbReference>
<keyword evidence="5 8" id="KW-1133">Transmembrane helix</keyword>
<dbReference type="EMBL" id="SRHU01000005">
    <property type="protein sequence ID" value="TFZ43169.1"/>
    <property type="molecule type" value="Genomic_DNA"/>
</dbReference>
<comment type="subcellular location">
    <subcellularLocation>
        <location evidence="8">Cell membrane</location>
        <topology evidence="8">Single-pass type II membrane protein</topology>
    </subcellularLocation>
    <subcellularLocation>
        <location evidence="1">Membrane</location>
    </subcellularLocation>
    <text evidence="8">Localizes to the division septum.</text>
</comment>
<dbReference type="PANTHER" id="PTHR37820">
    <property type="entry name" value="CELL DIVISION PROTEIN DIVIB"/>
    <property type="match status" value="1"/>
</dbReference>
<reference evidence="11 13" key="2">
    <citation type="journal article" date="2020" name="Int. J. Syst. Evol. Microbiol.">
        <title>Vagococcus xieshaowenii sp. nov., isolated from snow finch (Montifringilla taczanowskii) cloacal content.</title>
        <authorList>
            <person name="Ge Y."/>
            <person name="Yang J."/>
            <person name="Lai X.H."/>
            <person name="Zhang G."/>
            <person name="Jin D."/>
            <person name="Lu S."/>
            <person name="Wang B."/>
            <person name="Huang Y."/>
            <person name="Huang Y."/>
            <person name="Ren Z."/>
            <person name="Zhang X."/>
            <person name="Xu J."/>
        </authorList>
    </citation>
    <scope>NUCLEOTIDE SEQUENCE [LARGE SCALE GENOMIC DNA]</scope>
    <source>
        <strain evidence="11">Personal::cf-49</strain>
        <strain evidence="13">personal::cf-49</strain>
    </source>
</reference>
<gene>
    <name evidence="8" type="primary">divIB</name>
    <name evidence="12" type="ORF">E4031_00960</name>
    <name evidence="11" type="ORF">E4Z98_06535</name>
</gene>
<dbReference type="GO" id="GO:0032153">
    <property type="term" value="C:cell division site"/>
    <property type="evidence" value="ECO:0007669"/>
    <property type="project" value="UniProtKB-UniRule"/>
</dbReference>
<organism evidence="12 14">
    <name type="scientific">Vagococcus xieshaowenii</name>
    <dbReference type="NCBI Taxonomy" id="2562451"/>
    <lineage>
        <taxon>Bacteria</taxon>
        <taxon>Bacillati</taxon>
        <taxon>Bacillota</taxon>
        <taxon>Bacilli</taxon>
        <taxon>Lactobacillales</taxon>
        <taxon>Enterococcaceae</taxon>
        <taxon>Vagococcus</taxon>
    </lineage>
</organism>
<sequence>MTDKSEKKTIGNVDTLNDSNDVKKVEKEFFENLTPWQKENLKYLQENGEEPKWMDKPEEESKPKPLSFDKKSLEELIEMKQEQKMNSTTNSEKSEAQDPNNTGDISIDKDSTEETLSSVESKDNVLDLKKILKETVADESDIAYESEMLKKETFADKLPKIRQERRRRMLKRLSLILSMFLLVLLLTAYYVSPYSKVQTLEIVGNSSVTKQEIASATGLKKNEFFWNAYLNEPIIDNIKKALPRIKSVEKSIYNVNNIKLNVTEYNELAYAKFEGKFYPILESGKILDKAVTSQNKSFTVFTNFSNDKQLERMLTIYLNMEDKIKNNLDEVVLNPSGKVRSRIVLRMKDGNQVIGSIKDLGDKIVYYPEISKEMTEPGVIDMEAGIFSYSYTSKEASEKLAGLGVVDKKESNKETKEDETTVEQTNMADSEDNDELIDELQNNN</sequence>
<proteinExistence type="inferred from homology"/>
<keyword evidence="6 8" id="KW-0472">Membrane</keyword>
<evidence type="ECO:0000313" key="11">
    <source>
        <dbReference type="EMBL" id="QCA28988.1"/>
    </source>
</evidence>
<feature type="region of interest" description="Disordered" evidence="9">
    <location>
        <begin position="1"/>
        <end position="23"/>
    </location>
</feature>
<dbReference type="PROSITE" id="PS51779">
    <property type="entry name" value="POTRA"/>
    <property type="match status" value="1"/>
</dbReference>
<keyword evidence="13" id="KW-1185">Reference proteome</keyword>
<protein>
    <recommendedName>
        <fullName evidence="8">Cell division protein DivIB</fullName>
    </recommendedName>
</protein>